<evidence type="ECO:0000313" key="3">
    <source>
        <dbReference type="EMBL" id="VDP01580.1"/>
    </source>
</evidence>
<reference evidence="5" key="2">
    <citation type="submission" date="2019-09" db="UniProtKB">
        <authorList>
            <consortium name="WormBaseParasite"/>
        </authorList>
    </citation>
    <scope>IDENTIFICATION</scope>
</reference>
<sequence length="587" mass="68403">MVKCLIFLLGFMIASTLWDVIIEVYSRPTIVKPKGPHPFFSNHSSKYLTDVYTGNFHPERFVRQTDLLIVMYYAPWSFHSRHLKHPFEVVALVLRNHKNIRFVAVNCWTTAGECRNTFKIYQFPLIVAYSSNVHTVYQGEHSVDHIYRWVVNVRNPVRLVRSMEELKAVKREFHTLVVGYFPFREMVTTPLYRSFSAAGMALHTGTQEDDFTCLAVVTSERMARAIGMRFEGDMLLYILEDPSLELMTEQSAQILNQSSMLLLVTSLTSVYRTQNEVSLFAELAREYWNCKEDGIQSVGPPEPIHIAQRFVSDDLAWDRTACVEIEENVVELPIVIAIDSNRELFSVMEGSYSQKRVREFIRDYHSHLVSDYLISEEESDTRFHSVVDAEPLHVRLADEQVLERLTQRTFHDLIENSHNTSHDVVVFFSGGVWHAPSMTAMHFYHDTANYFSSSSELIKFYITDISWKYPQALPFSQPNLLSFVLSHCSARLRWKMALSNCGRVCVVYNRRRLRRRKEKLLQAIHRIRESPHRVQHEAKLQYFVKQLRVVRRVLRALYVALHQSEVLAEESVNSLLSTSVFEDYIRE</sequence>
<evidence type="ECO:0000313" key="5">
    <source>
        <dbReference type="WBParaSite" id="HPBE_0001503501-mRNA-1"/>
    </source>
</evidence>
<dbReference type="PANTHER" id="PTHR46497:SF1">
    <property type="entry name" value="THIOREDOXIN DOMAIN-CONTAINING PROTEIN 11"/>
    <property type="match status" value="1"/>
</dbReference>
<evidence type="ECO:0000256" key="1">
    <source>
        <dbReference type="SAM" id="SignalP"/>
    </source>
</evidence>
<accession>A0A183G1G8</accession>
<dbReference type="AlphaFoldDB" id="A0A183G1G8"/>
<dbReference type="PANTHER" id="PTHR46497">
    <property type="entry name" value="THIOREDOXIN DOMAIN-CONTAINING PROTEIN 11"/>
    <property type="match status" value="1"/>
</dbReference>
<dbReference type="Pfam" id="PF00085">
    <property type="entry name" value="Thioredoxin"/>
    <property type="match status" value="1"/>
</dbReference>
<organism evidence="4 5">
    <name type="scientific">Heligmosomoides polygyrus</name>
    <name type="common">Parasitic roundworm</name>
    <dbReference type="NCBI Taxonomy" id="6339"/>
    <lineage>
        <taxon>Eukaryota</taxon>
        <taxon>Metazoa</taxon>
        <taxon>Ecdysozoa</taxon>
        <taxon>Nematoda</taxon>
        <taxon>Chromadorea</taxon>
        <taxon>Rhabditida</taxon>
        <taxon>Rhabditina</taxon>
        <taxon>Rhabditomorpha</taxon>
        <taxon>Strongyloidea</taxon>
        <taxon>Heligmosomidae</taxon>
        <taxon>Heligmosomoides</taxon>
    </lineage>
</organism>
<evidence type="ECO:0000259" key="2">
    <source>
        <dbReference type="Pfam" id="PF00085"/>
    </source>
</evidence>
<gene>
    <name evidence="3" type="ORF">HPBE_LOCUS15036</name>
</gene>
<proteinExistence type="predicted"/>
<dbReference type="OrthoDB" id="1910803at2759"/>
<dbReference type="InterPro" id="IPR052792">
    <property type="entry name" value="Thioredoxin_dom-contain_11"/>
</dbReference>
<accession>A0A3P8ADE8</accession>
<dbReference type="CDD" id="cd02961">
    <property type="entry name" value="PDI_a_family"/>
    <property type="match status" value="1"/>
</dbReference>
<dbReference type="InterPro" id="IPR013766">
    <property type="entry name" value="Thioredoxin_domain"/>
</dbReference>
<protein>
    <submittedName>
        <fullName evidence="5">Thioredoxin domain-containing protein</fullName>
    </submittedName>
</protein>
<dbReference type="InterPro" id="IPR036249">
    <property type="entry name" value="Thioredoxin-like_sf"/>
</dbReference>
<dbReference type="SUPFAM" id="SSF52833">
    <property type="entry name" value="Thioredoxin-like"/>
    <property type="match status" value="1"/>
</dbReference>
<feature type="domain" description="Thioredoxin" evidence="2">
    <location>
        <begin position="60"/>
        <end position="150"/>
    </location>
</feature>
<dbReference type="Proteomes" id="UP000050761">
    <property type="component" value="Unassembled WGS sequence"/>
</dbReference>
<keyword evidence="1" id="KW-0732">Signal</keyword>
<feature type="signal peptide" evidence="1">
    <location>
        <begin position="1"/>
        <end position="18"/>
    </location>
</feature>
<feature type="chain" id="PRO_5044551803" evidence="1">
    <location>
        <begin position="19"/>
        <end position="587"/>
    </location>
</feature>
<reference evidence="3 4" key="1">
    <citation type="submission" date="2018-11" db="EMBL/GenBank/DDBJ databases">
        <authorList>
            <consortium name="Pathogen Informatics"/>
        </authorList>
    </citation>
    <scope>NUCLEOTIDE SEQUENCE [LARGE SCALE GENOMIC DNA]</scope>
</reference>
<dbReference type="Gene3D" id="3.40.30.10">
    <property type="entry name" value="Glutaredoxin"/>
    <property type="match status" value="1"/>
</dbReference>
<evidence type="ECO:0000313" key="4">
    <source>
        <dbReference type="Proteomes" id="UP000050761"/>
    </source>
</evidence>
<name>A0A183G1G8_HELPZ</name>
<keyword evidence="4" id="KW-1185">Reference proteome</keyword>
<dbReference type="WBParaSite" id="HPBE_0001503501-mRNA-1">
    <property type="protein sequence ID" value="HPBE_0001503501-mRNA-1"/>
    <property type="gene ID" value="HPBE_0001503501"/>
</dbReference>
<dbReference type="EMBL" id="UZAH01028662">
    <property type="protein sequence ID" value="VDP01580.1"/>
    <property type="molecule type" value="Genomic_DNA"/>
</dbReference>